<evidence type="ECO:0000256" key="1">
    <source>
        <dbReference type="SAM" id="Phobius"/>
    </source>
</evidence>
<evidence type="ECO:0000313" key="3">
    <source>
        <dbReference type="Proteomes" id="UP000009096"/>
    </source>
</evidence>
<reference evidence="2 3" key="1">
    <citation type="journal article" date="2010" name="Nature">
        <title>Comparative genomics reveals mobile pathogenicity chromosomes in Fusarium.</title>
        <authorList>
            <person name="Ma L.J."/>
            <person name="van der Does H.C."/>
            <person name="Borkovich K.A."/>
            <person name="Coleman J.J."/>
            <person name="Daboussi M.J."/>
            <person name="Di Pietro A."/>
            <person name="Dufresne M."/>
            <person name="Freitag M."/>
            <person name="Grabherr M."/>
            <person name="Henrissat B."/>
            <person name="Houterman P.M."/>
            <person name="Kang S."/>
            <person name="Shim W.B."/>
            <person name="Woloshuk C."/>
            <person name="Xie X."/>
            <person name="Xu J.R."/>
            <person name="Antoniw J."/>
            <person name="Baker S.E."/>
            <person name="Bluhm B.H."/>
            <person name="Breakspear A."/>
            <person name="Brown D.W."/>
            <person name="Butchko R.A."/>
            <person name="Chapman S."/>
            <person name="Coulson R."/>
            <person name="Coutinho P.M."/>
            <person name="Danchin E.G."/>
            <person name="Diener A."/>
            <person name="Gale L.R."/>
            <person name="Gardiner D.M."/>
            <person name="Goff S."/>
            <person name="Hammond-Kosack K.E."/>
            <person name="Hilburn K."/>
            <person name="Hua-Van A."/>
            <person name="Jonkers W."/>
            <person name="Kazan K."/>
            <person name="Kodira C.D."/>
            <person name="Koehrsen M."/>
            <person name="Kumar L."/>
            <person name="Lee Y.H."/>
            <person name="Li L."/>
            <person name="Manners J.M."/>
            <person name="Miranda-Saavedra D."/>
            <person name="Mukherjee M."/>
            <person name="Park G."/>
            <person name="Park J."/>
            <person name="Park S.Y."/>
            <person name="Proctor R.H."/>
            <person name="Regev A."/>
            <person name="Ruiz-Roldan M.C."/>
            <person name="Sain D."/>
            <person name="Sakthikumar S."/>
            <person name="Sykes S."/>
            <person name="Schwartz D.C."/>
            <person name="Turgeon B.G."/>
            <person name="Wapinski I."/>
            <person name="Yoder O."/>
            <person name="Young S."/>
            <person name="Zeng Q."/>
            <person name="Zhou S."/>
            <person name="Galagan J."/>
            <person name="Cuomo C.A."/>
            <person name="Kistler H.C."/>
            <person name="Rep M."/>
        </authorList>
    </citation>
    <scope>NUCLEOTIDE SEQUENCE [LARGE SCALE GENOMIC DNA]</scope>
    <source>
        <strain evidence="3">M3125 / FGSC 7600</strain>
    </source>
</reference>
<keyword evidence="1" id="KW-0472">Membrane</keyword>
<keyword evidence="3" id="KW-1185">Reference proteome</keyword>
<name>W7LWU4_GIBM7</name>
<dbReference type="AlphaFoldDB" id="W7LWU4"/>
<dbReference type="Proteomes" id="UP000009096">
    <property type="component" value="Chromosome 6"/>
</dbReference>
<gene>
    <name evidence="2" type="ORF">FVEG_02560</name>
</gene>
<dbReference type="EMBL" id="DS022243">
    <property type="protein sequence ID" value="EWG39945.1"/>
    <property type="molecule type" value="Genomic_DNA"/>
</dbReference>
<dbReference type="EMBL" id="CM000583">
    <property type="protein sequence ID" value="EWG39945.1"/>
    <property type="molecule type" value="Genomic_DNA"/>
</dbReference>
<feature type="transmembrane region" description="Helical" evidence="1">
    <location>
        <begin position="6"/>
        <end position="28"/>
    </location>
</feature>
<keyword evidence="1" id="KW-0812">Transmembrane</keyword>
<keyword evidence="1" id="KW-1133">Transmembrane helix</keyword>
<dbReference type="PANTHER" id="PTHR42083:SF1">
    <property type="entry name" value="MARVEL DOMAIN-CONTAINING PROTEIN"/>
    <property type="match status" value="1"/>
</dbReference>
<proteinExistence type="predicted"/>
<feature type="transmembrane region" description="Helical" evidence="1">
    <location>
        <begin position="74"/>
        <end position="97"/>
    </location>
</feature>
<evidence type="ECO:0008006" key="4">
    <source>
        <dbReference type="Google" id="ProtNLM"/>
    </source>
</evidence>
<accession>W7LWU4</accession>
<dbReference type="PANTHER" id="PTHR42083">
    <property type="entry name" value="MARVEL DOMAIN-CONTAINING PROTEIN"/>
    <property type="match status" value="1"/>
</dbReference>
<sequence>MGIKDLAISYVVFSTIHLFLFALALTTIGLYGTDLHNANKQGKYSDSKWVYAVVVGSISAVTCVLYFIPFVLRVAGFVVAVWDFILFVLWIALFGVFGKVRSIIRQVLTANDRRHRLADICETCRCTSMRTPRVTVVSSA</sequence>
<evidence type="ECO:0000313" key="2">
    <source>
        <dbReference type="EMBL" id="EWG39945.1"/>
    </source>
</evidence>
<feature type="transmembrane region" description="Helical" evidence="1">
    <location>
        <begin position="49"/>
        <end position="68"/>
    </location>
</feature>
<dbReference type="GeneID" id="30060760"/>
<dbReference type="VEuPathDB" id="FungiDB:FVEG_02560"/>
<protein>
    <recommendedName>
        <fullName evidence="4">MARVEL domain-containing protein</fullName>
    </recommendedName>
</protein>
<dbReference type="RefSeq" id="XP_018746136.1">
    <property type="nucleotide sequence ID" value="XM_018889901.1"/>
</dbReference>
<organism evidence="2 3">
    <name type="scientific">Gibberella moniliformis (strain M3125 / FGSC 7600)</name>
    <name type="common">Maize ear and stalk rot fungus</name>
    <name type="synonym">Fusarium verticillioides</name>
    <dbReference type="NCBI Taxonomy" id="334819"/>
    <lineage>
        <taxon>Eukaryota</taxon>
        <taxon>Fungi</taxon>
        <taxon>Dikarya</taxon>
        <taxon>Ascomycota</taxon>
        <taxon>Pezizomycotina</taxon>
        <taxon>Sordariomycetes</taxon>
        <taxon>Hypocreomycetidae</taxon>
        <taxon>Hypocreales</taxon>
        <taxon>Nectriaceae</taxon>
        <taxon>Fusarium</taxon>
        <taxon>Fusarium fujikuroi species complex</taxon>
    </lineage>
</organism>